<comment type="subcellular location">
    <subcellularLocation>
        <location evidence="3">Mitochondrion matrix</location>
    </subcellularLocation>
</comment>
<dbReference type="Gene3D" id="1.10.150.250">
    <property type="entry name" value="Flavinator of succinate dehydrogenase"/>
    <property type="match status" value="1"/>
</dbReference>
<keyword evidence="5" id="KW-1185">Reference proteome</keyword>
<dbReference type="OrthoDB" id="284292at2759"/>
<dbReference type="Pfam" id="PF03937">
    <property type="entry name" value="Sdh5"/>
    <property type="match status" value="1"/>
</dbReference>
<dbReference type="PANTHER" id="PTHR12469:SF2">
    <property type="entry name" value="SUCCINATE DEHYDROGENASE ASSEMBLY FACTOR 2, MITOCHONDRIAL"/>
    <property type="match status" value="1"/>
</dbReference>
<dbReference type="FunFam" id="1.10.150.250:FF:000004">
    <property type="entry name" value="Succinate dehydrogenase assembly factor 2, mitochondrial"/>
    <property type="match status" value="1"/>
</dbReference>
<evidence type="ECO:0000256" key="1">
    <source>
        <dbReference type="ARBA" id="ARBA00023128"/>
    </source>
</evidence>
<dbReference type="GO" id="GO:0005759">
    <property type="term" value="C:mitochondrial matrix"/>
    <property type="evidence" value="ECO:0007669"/>
    <property type="project" value="UniProtKB-SubCell"/>
</dbReference>
<comment type="caution">
    <text evidence="4">The sequence shown here is derived from an EMBL/GenBank/DDBJ whole genome shotgun (WGS) entry which is preliminary data.</text>
</comment>
<keyword evidence="2 3" id="KW-0143">Chaperone</keyword>
<organism evidence="4 5">
    <name type="scientific">Coemansia guatemalensis</name>
    <dbReference type="NCBI Taxonomy" id="2761395"/>
    <lineage>
        <taxon>Eukaryota</taxon>
        <taxon>Fungi</taxon>
        <taxon>Fungi incertae sedis</taxon>
        <taxon>Zoopagomycota</taxon>
        <taxon>Kickxellomycotina</taxon>
        <taxon>Kickxellomycetes</taxon>
        <taxon>Kickxellales</taxon>
        <taxon>Kickxellaceae</taxon>
        <taxon>Coemansia</taxon>
    </lineage>
</organism>
<comment type="similarity">
    <text evidence="3">Belongs to the SDHAF2 family.</text>
</comment>
<dbReference type="InterPro" id="IPR028882">
    <property type="entry name" value="SDHAF2"/>
</dbReference>
<accession>A0A9W8LSH9</accession>
<protein>
    <recommendedName>
        <fullName evidence="3">Succinate dehydrogenase assembly factor 2, mitochondrial</fullName>
        <shortName evidence="3">SDH assembly factor 2</shortName>
        <shortName evidence="3">SDHAF2</shortName>
    </recommendedName>
</protein>
<dbReference type="SUPFAM" id="SSF109910">
    <property type="entry name" value="YgfY-like"/>
    <property type="match status" value="1"/>
</dbReference>
<dbReference type="InterPro" id="IPR005631">
    <property type="entry name" value="SDH"/>
</dbReference>
<dbReference type="Proteomes" id="UP001140094">
    <property type="component" value="Unassembled WGS sequence"/>
</dbReference>
<proteinExistence type="inferred from homology"/>
<dbReference type="InterPro" id="IPR036714">
    <property type="entry name" value="SDH_sf"/>
</dbReference>
<evidence type="ECO:0000256" key="3">
    <source>
        <dbReference type="HAMAP-Rule" id="MF_03057"/>
    </source>
</evidence>
<dbReference type="GO" id="GO:0006099">
    <property type="term" value="P:tricarboxylic acid cycle"/>
    <property type="evidence" value="ECO:0007669"/>
    <property type="project" value="TreeGrafter"/>
</dbReference>
<reference evidence="4" key="1">
    <citation type="submission" date="2022-07" db="EMBL/GenBank/DDBJ databases">
        <title>Phylogenomic reconstructions and comparative analyses of Kickxellomycotina fungi.</title>
        <authorList>
            <person name="Reynolds N.K."/>
            <person name="Stajich J.E."/>
            <person name="Barry K."/>
            <person name="Grigoriev I.V."/>
            <person name="Crous P."/>
            <person name="Smith M.E."/>
        </authorList>
    </citation>
    <scope>NUCLEOTIDE SEQUENCE</scope>
    <source>
        <strain evidence="4">NRRL 1565</strain>
    </source>
</reference>
<dbReference type="PANTHER" id="PTHR12469">
    <property type="entry name" value="PROTEIN EMI5 HOMOLOG, MITOCHONDRIAL"/>
    <property type="match status" value="1"/>
</dbReference>
<dbReference type="GO" id="GO:0034553">
    <property type="term" value="P:mitochondrial respiratory chain complex II assembly"/>
    <property type="evidence" value="ECO:0007669"/>
    <property type="project" value="TreeGrafter"/>
</dbReference>
<evidence type="ECO:0000313" key="5">
    <source>
        <dbReference type="Proteomes" id="UP001140094"/>
    </source>
</evidence>
<dbReference type="HAMAP" id="MF_03057">
    <property type="entry name" value="SDHAF2"/>
    <property type="match status" value="1"/>
</dbReference>
<dbReference type="AlphaFoldDB" id="A0A9W8LSH9"/>
<evidence type="ECO:0000313" key="4">
    <source>
        <dbReference type="EMBL" id="KAJ2800648.1"/>
    </source>
</evidence>
<name>A0A9W8LSH9_9FUNG</name>
<dbReference type="EMBL" id="JANBUO010000946">
    <property type="protein sequence ID" value="KAJ2800648.1"/>
    <property type="molecule type" value="Genomic_DNA"/>
</dbReference>
<evidence type="ECO:0000256" key="2">
    <source>
        <dbReference type="ARBA" id="ARBA00023186"/>
    </source>
</evidence>
<gene>
    <name evidence="4" type="primary">emi5</name>
    <name evidence="4" type="ORF">H4R20_003979</name>
</gene>
<sequence length="161" mass="18116">MYARTVFRLASSPQVFRKAAPSPRLLQTTCIAAATNPESNDPTVVAGLGLERKIRTGSEDLETMRRRLLYQMRKRGILETDLLLSTFAAQHLGSLSHTELGDLDSLLSNIDWDIFYWATGKTQPPESVCSMPVFQKLRDHASKRGRTIVRMPDLKQPDSKN</sequence>
<keyword evidence="1 3" id="KW-0496">Mitochondrion</keyword>
<dbReference type="GO" id="GO:0006121">
    <property type="term" value="P:mitochondrial electron transport, succinate to ubiquinone"/>
    <property type="evidence" value="ECO:0007669"/>
    <property type="project" value="UniProtKB-UniRule"/>
</dbReference>
<comment type="function">
    <text evidence="3">Plays an essential role in the assembly of succinate dehydrogenase (SDH), an enzyme complex (also referred to as respiratory complex II) that is a component of both the tricarboxylic acid (TCA) cycle and the mitochondrial electron transport chain, and which couples the oxidation of succinate to fumarate with the reduction of ubiquinone (coenzyme Q) to ubiquinol. Required for flavinylation (covalent attachment of FAD) of the flavoprotein subunit of the SDH catalytic dimer.</text>
</comment>
<comment type="subunit">
    <text evidence="3">Interacts with the flavoprotein subunit within the SDH catalytic dimer.</text>
</comment>